<name>A0A6C0CL65_9ZZZZ</name>
<feature type="transmembrane region" description="Helical" evidence="1">
    <location>
        <begin position="176"/>
        <end position="196"/>
    </location>
</feature>
<keyword evidence="1" id="KW-0812">Transmembrane</keyword>
<evidence type="ECO:0000313" key="2">
    <source>
        <dbReference type="EMBL" id="QHT04892.1"/>
    </source>
</evidence>
<dbReference type="EMBL" id="MN739441">
    <property type="protein sequence ID" value="QHT04892.1"/>
    <property type="molecule type" value="Genomic_DNA"/>
</dbReference>
<dbReference type="AlphaFoldDB" id="A0A6C0CL65"/>
<sequence>MGQTSSVEATNKVRRQIDSEVRNNATVASKQSVELGDVNISGRCKVGISQTSVIDADVMFKTTNKVLAEAIQNATSETKDGLEALVPFGGGSFKNSDTVSRNEFEEQLSTLIENQCANANEQIAVAKNVSCTDDGEFIIAQNSNQKLACKQETANDITSKLDQTATAKKTGFTLDFLTILIIVGAVIGLFVLYYVLGGDAETQ</sequence>
<proteinExistence type="predicted"/>
<protein>
    <submittedName>
        <fullName evidence="2">Uncharacterized protein</fullName>
    </submittedName>
</protein>
<keyword evidence="1" id="KW-1133">Transmembrane helix</keyword>
<evidence type="ECO:0000256" key="1">
    <source>
        <dbReference type="SAM" id="Phobius"/>
    </source>
</evidence>
<keyword evidence="1" id="KW-0472">Membrane</keyword>
<accession>A0A6C0CL65</accession>
<reference evidence="2" key="1">
    <citation type="journal article" date="2020" name="Nature">
        <title>Giant virus diversity and host interactions through global metagenomics.</title>
        <authorList>
            <person name="Schulz F."/>
            <person name="Roux S."/>
            <person name="Paez-Espino D."/>
            <person name="Jungbluth S."/>
            <person name="Walsh D.A."/>
            <person name="Denef V.J."/>
            <person name="McMahon K.D."/>
            <person name="Konstantinidis K.T."/>
            <person name="Eloe-Fadrosh E.A."/>
            <person name="Kyrpides N.C."/>
            <person name="Woyke T."/>
        </authorList>
    </citation>
    <scope>NUCLEOTIDE SEQUENCE</scope>
    <source>
        <strain evidence="2">GVMAG-M-3300021343-4</strain>
    </source>
</reference>
<organism evidence="2">
    <name type="scientific">viral metagenome</name>
    <dbReference type="NCBI Taxonomy" id="1070528"/>
    <lineage>
        <taxon>unclassified sequences</taxon>
        <taxon>metagenomes</taxon>
        <taxon>organismal metagenomes</taxon>
    </lineage>
</organism>